<dbReference type="InParanoid" id="G3HKU1"/>
<gene>
    <name evidence="1" type="ORF">I79_011321</name>
</gene>
<evidence type="ECO:0000313" key="2">
    <source>
        <dbReference type="Proteomes" id="UP000001075"/>
    </source>
</evidence>
<dbReference type="Proteomes" id="UP000001075">
    <property type="component" value="Unassembled WGS sequence"/>
</dbReference>
<reference evidence="2" key="1">
    <citation type="journal article" date="2011" name="Nat. Biotechnol.">
        <title>The genomic sequence of the Chinese hamster ovary (CHO)-K1 cell line.</title>
        <authorList>
            <person name="Xu X."/>
            <person name="Nagarajan H."/>
            <person name="Lewis N.E."/>
            <person name="Pan S."/>
            <person name="Cai Z."/>
            <person name="Liu X."/>
            <person name="Chen W."/>
            <person name="Xie M."/>
            <person name="Wang W."/>
            <person name="Hammond S."/>
            <person name="Andersen M.R."/>
            <person name="Neff N."/>
            <person name="Passarelli B."/>
            <person name="Koh W."/>
            <person name="Fan H.C."/>
            <person name="Wang J."/>
            <person name="Gui Y."/>
            <person name="Lee K.H."/>
            <person name="Betenbaugh M.J."/>
            <person name="Quake S.R."/>
            <person name="Famili I."/>
            <person name="Palsson B.O."/>
            <person name="Wang J."/>
        </authorList>
    </citation>
    <scope>NUCLEOTIDE SEQUENCE [LARGE SCALE GENOMIC DNA]</scope>
    <source>
        <strain evidence="2">CHO K1 cell line</strain>
    </source>
</reference>
<dbReference type="EMBL" id="JH000471">
    <property type="protein sequence ID" value="EGW10078.1"/>
    <property type="molecule type" value="Genomic_DNA"/>
</dbReference>
<accession>G3HKU1</accession>
<evidence type="ECO:0000313" key="1">
    <source>
        <dbReference type="EMBL" id="EGW10078.1"/>
    </source>
</evidence>
<proteinExistence type="predicted"/>
<protein>
    <submittedName>
        <fullName evidence="1">Uncharacterized protein</fullName>
    </submittedName>
</protein>
<name>G3HKU1_CRIGR</name>
<organism evidence="1 2">
    <name type="scientific">Cricetulus griseus</name>
    <name type="common">Chinese hamster</name>
    <name type="synonym">Cricetulus barabensis griseus</name>
    <dbReference type="NCBI Taxonomy" id="10029"/>
    <lineage>
        <taxon>Eukaryota</taxon>
        <taxon>Metazoa</taxon>
        <taxon>Chordata</taxon>
        <taxon>Craniata</taxon>
        <taxon>Vertebrata</taxon>
        <taxon>Euteleostomi</taxon>
        <taxon>Mammalia</taxon>
        <taxon>Eutheria</taxon>
        <taxon>Euarchontoglires</taxon>
        <taxon>Glires</taxon>
        <taxon>Rodentia</taxon>
        <taxon>Myomorpha</taxon>
        <taxon>Muroidea</taxon>
        <taxon>Cricetidae</taxon>
        <taxon>Cricetinae</taxon>
        <taxon>Cricetulus</taxon>
    </lineage>
</organism>
<dbReference type="AlphaFoldDB" id="G3HKU1"/>
<sequence length="50" mass="5509">MGAGIQTPILMVEQQALSPLSPDFFLLFCFFSHCSPDCPRTHRDPPDSAS</sequence>